<evidence type="ECO:0008006" key="4">
    <source>
        <dbReference type="Google" id="ProtNLM"/>
    </source>
</evidence>
<reference evidence="2 3" key="1">
    <citation type="submission" date="2016-10" db="EMBL/GenBank/DDBJ databases">
        <authorList>
            <person name="Varghese N."/>
            <person name="Submissions S."/>
        </authorList>
    </citation>
    <scope>NUCLEOTIDE SEQUENCE [LARGE SCALE GENOMIC DNA]</scope>
    <source>
        <strain evidence="2 3">BS3652</strain>
    </source>
</reference>
<organism evidence="2 3">
    <name type="scientific">Pseudomonas taetrolens</name>
    <dbReference type="NCBI Taxonomy" id="47884"/>
    <lineage>
        <taxon>Bacteria</taxon>
        <taxon>Pseudomonadati</taxon>
        <taxon>Pseudomonadota</taxon>
        <taxon>Gammaproteobacteria</taxon>
        <taxon>Pseudomonadales</taxon>
        <taxon>Pseudomonadaceae</taxon>
        <taxon>Pseudomonas</taxon>
    </lineage>
</organism>
<feature type="transmembrane region" description="Helical" evidence="1">
    <location>
        <begin position="20"/>
        <end position="41"/>
    </location>
</feature>
<evidence type="ECO:0000256" key="1">
    <source>
        <dbReference type="SAM" id="Phobius"/>
    </source>
</evidence>
<keyword evidence="3" id="KW-1185">Reference proteome</keyword>
<accession>A0A1H4YM53</accession>
<dbReference type="RefSeq" id="WP_074702990.1">
    <property type="nucleotide sequence ID" value="NZ_FNRS01000001.1"/>
</dbReference>
<evidence type="ECO:0000313" key="3">
    <source>
        <dbReference type="Proteomes" id="UP000183155"/>
    </source>
</evidence>
<keyword evidence="1" id="KW-1133">Transmembrane helix</keyword>
<dbReference type="Proteomes" id="UP000183155">
    <property type="component" value="Unassembled WGS sequence"/>
</dbReference>
<dbReference type="InterPro" id="IPR018895">
    <property type="entry name" value="DUF2474"/>
</dbReference>
<keyword evidence="1" id="KW-0812">Transmembrane</keyword>
<sequence>MERSEVSQTRNQTESWYKRVFWLIAIWLASVATLGIVASGIRGLMHMAGMTSH</sequence>
<keyword evidence="1" id="KW-0472">Membrane</keyword>
<protein>
    <recommendedName>
        <fullName evidence="4">DUF2474 domain-containing protein</fullName>
    </recommendedName>
</protein>
<dbReference type="EMBL" id="FNRS01000001">
    <property type="protein sequence ID" value="SED18220.1"/>
    <property type="molecule type" value="Genomic_DNA"/>
</dbReference>
<proteinExistence type="predicted"/>
<name>A0A1H4YM53_PSETA</name>
<comment type="caution">
    <text evidence="2">The sequence shown here is derived from an EMBL/GenBank/DDBJ whole genome shotgun (WGS) entry which is preliminary data.</text>
</comment>
<evidence type="ECO:0000313" key="2">
    <source>
        <dbReference type="EMBL" id="SED18220.1"/>
    </source>
</evidence>
<gene>
    <name evidence="2" type="ORF">SAMN04490203_4008</name>
</gene>
<dbReference type="Pfam" id="PF10617">
    <property type="entry name" value="DUF2474"/>
    <property type="match status" value="1"/>
</dbReference>